<evidence type="ECO:0000313" key="2">
    <source>
        <dbReference type="EMBL" id="KAJ5384540.1"/>
    </source>
</evidence>
<reference evidence="2" key="2">
    <citation type="journal article" date="2023" name="IMA Fungus">
        <title>Comparative genomic study of the Penicillium genus elucidates a diverse pangenome and 15 lateral gene transfer events.</title>
        <authorList>
            <person name="Petersen C."/>
            <person name="Sorensen T."/>
            <person name="Nielsen M.R."/>
            <person name="Sondergaard T.E."/>
            <person name="Sorensen J.L."/>
            <person name="Fitzpatrick D.A."/>
            <person name="Frisvad J.C."/>
            <person name="Nielsen K.L."/>
        </authorList>
    </citation>
    <scope>NUCLEOTIDE SEQUENCE</scope>
    <source>
        <strain evidence="2">IBT 3081</strain>
    </source>
</reference>
<feature type="region of interest" description="Disordered" evidence="1">
    <location>
        <begin position="157"/>
        <end position="183"/>
    </location>
</feature>
<dbReference type="EMBL" id="JAPZBT010000001">
    <property type="protein sequence ID" value="KAJ5384540.1"/>
    <property type="molecule type" value="Genomic_DNA"/>
</dbReference>
<dbReference type="Proteomes" id="UP001147752">
    <property type="component" value="Unassembled WGS sequence"/>
</dbReference>
<feature type="compositionally biased region" description="Polar residues" evidence="1">
    <location>
        <begin position="173"/>
        <end position="183"/>
    </location>
</feature>
<proteinExistence type="predicted"/>
<dbReference type="AlphaFoldDB" id="A0A9W9SUR5"/>
<gene>
    <name evidence="2" type="ORF">N7517_002451</name>
</gene>
<accession>A0A9W9SUR5</accession>
<reference evidence="2" key="1">
    <citation type="submission" date="2022-12" db="EMBL/GenBank/DDBJ databases">
        <authorList>
            <person name="Petersen C."/>
        </authorList>
    </citation>
    <scope>NUCLEOTIDE SEQUENCE</scope>
    <source>
        <strain evidence="2">IBT 3081</strain>
    </source>
</reference>
<keyword evidence="3" id="KW-1185">Reference proteome</keyword>
<dbReference type="OrthoDB" id="4357246at2759"/>
<sequence length="233" mass="25758">MSVLSENLCKKPTYRDTAIRHEKAAHETEYSPRTVPDENIIVSAVPGNTSRYHYDPPADSRGPGPVQSEDRTALAVTEQPVSTYSPYTTSSSPNERIQQALTILDFTSLHSEALSANHLTVPHPTPLSETEFMHREITYGMDSNYTWETSESFCTYEETPSSAGSDFDEAATPPSQSSAAGQTQHCNYSRVDLTLSSGLMFDPLWDPIMSRKAAVTAYATDLHQEILRSQGFT</sequence>
<evidence type="ECO:0000313" key="3">
    <source>
        <dbReference type="Proteomes" id="UP001147752"/>
    </source>
</evidence>
<feature type="region of interest" description="Disordered" evidence="1">
    <location>
        <begin position="47"/>
        <end position="70"/>
    </location>
</feature>
<evidence type="ECO:0000256" key="1">
    <source>
        <dbReference type="SAM" id="MobiDB-lite"/>
    </source>
</evidence>
<name>A0A9W9SUR5_9EURO</name>
<dbReference type="RefSeq" id="XP_056584316.1">
    <property type="nucleotide sequence ID" value="XM_056720181.1"/>
</dbReference>
<dbReference type="GeneID" id="81459364"/>
<protein>
    <submittedName>
        <fullName evidence="2">Uncharacterized protein</fullName>
    </submittedName>
</protein>
<organism evidence="2 3">
    <name type="scientific">Penicillium concentricum</name>
    <dbReference type="NCBI Taxonomy" id="293559"/>
    <lineage>
        <taxon>Eukaryota</taxon>
        <taxon>Fungi</taxon>
        <taxon>Dikarya</taxon>
        <taxon>Ascomycota</taxon>
        <taxon>Pezizomycotina</taxon>
        <taxon>Eurotiomycetes</taxon>
        <taxon>Eurotiomycetidae</taxon>
        <taxon>Eurotiales</taxon>
        <taxon>Aspergillaceae</taxon>
        <taxon>Penicillium</taxon>
    </lineage>
</organism>
<comment type="caution">
    <text evidence="2">The sequence shown here is derived from an EMBL/GenBank/DDBJ whole genome shotgun (WGS) entry which is preliminary data.</text>
</comment>